<accession>A0A128EBN3</accession>
<dbReference type="AlphaFoldDB" id="A0A128EBN3"/>
<dbReference type="Proteomes" id="UP000069632">
    <property type="component" value="Unassembled WGS sequence"/>
</dbReference>
<dbReference type="OrthoDB" id="7777716at2"/>
<reference evidence="1 2" key="1">
    <citation type="submission" date="2016-02" db="EMBL/GenBank/DDBJ databases">
        <authorList>
            <consortium name="Pathogen Informatics"/>
        </authorList>
    </citation>
    <scope>NUCLEOTIDE SEQUENCE [LARGE SCALE GENOMIC DNA]</scope>
    <source>
        <strain evidence="1 2">RC20</strain>
    </source>
</reference>
<dbReference type="EMBL" id="FIZP01000001">
    <property type="protein sequence ID" value="CZE46286.1"/>
    <property type="molecule type" value="Genomic_DNA"/>
</dbReference>
<evidence type="ECO:0000313" key="2">
    <source>
        <dbReference type="Proteomes" id="UP000069632"/>
    </source>
</evidence>
<keyword evidence="2" id="KW-1185">Reference proteome</keyword>
<evidence type="ECO:0000313" key="1">
    <source>
        <dbReference type="EMBL" id="CZE46286.1"/>
    </source>
</evidence>
<proteinExistence type="predicted"/>
<organism evidence="1 2">
    <name type="scientific">Campylobacter geochelonis</name>
    <dbReference type="NCBI Taxonomy" id="1780362"/>
    <lineage>
        <taxon>Bacteria</taxon>
        <taxon>Pseudomonadati</taxon>
        <taxon>Campylobacterota</taxon>
        <taxon>Epsilonproteobacteria</taxon>
        <taxon>Campylobacterales</taxon>
        <taxon>Campylobacteraceae</taxon>
        <taxon>Campylobacter</taxon>
    </lineage>
</organism>
<protein>
    <submittedName>
        <fullName evidence="1">Uncharacterized protein</fullName>
    </submittedName>
</protein>
<dbReference type="RefSeq" id="WP_075494258.1">
    <property type="nucleotide sequence ID" value="NZ_CP053844.1"/>
</dbReference>
<gene>
    <name evidence="1" type="ORF">ERS672216_00289</name>
</gene>
<name>A0A128EBN3_9BACT</name>
<sequence length="112" mass="13172">MKRAKIRKIYNQKRFEKDACVLIGGYFIPISESSQYLTMRKFYTNLIINFFKKHSDDVSVDFQGSQDGEAVVARDKKGEIIALIHIDPYNLEIMQAEYENGKLEEFLKEYCF</sequence>